<name>A0A167FMJ9_METRR</name>
<proteinExistence type="predicted"/>
<sequence>MDRPAFEGRPASVRPLPTMLGCEWVTLKSFMHRLVFYPSILLHRPLADASAGEGSLWDLTAEQYARPSRAYLMLMPPQGVRVVDGGANYHAGRAAYHGGGTGIETQYQQPTKQRKDATSVAELVRVPASPSLGENRRVLAVQAS</sequence>
<protein>
    <submittedName>
        <fullName evidence="1">Uncharacterized protein</fullName>
    </submittedName>
</protein>
<reference evidence="1 2" key="1">
    <citation type="journal article" date="2016" name="Genome Biol. Evol.">
        <title>Divergent and convergent evolution of fungal pathogenicity.</title>
        <authorList>
            <person name="Shang Y."/>
            <person name="Xiao G."/>
            <person name="Zheng P."/>
            <person name="Cen K."/>
            <person name="Zhan S."/>
            <person name="Wang C."/>
        </authorList>
    </citation>
    <scope>NUCLEOTIDE SEQUENCE [LARGE SCALE GENOMIC DNA]</scope>
    <source>
        <strain evidence="1 2">RCEF 4871</strain>
    </source>
</reference>
<dbReference type="AlphaFoldDB" id="A0A167FMJ9"/>
<evidence type="ECO:0000313" key="2">
    <source>
        <dbReference type="Proteomes" id="UP000243498"/>
    </source>
</evidence>
<comment type="caution">
    <text evidence="1">The sequence shown here is derived from an EMBL/GenBank/DDBJ whole genome shotgun (WGS) entry which is preliminary data.</text>
</comment>
<gene>
    <name evidence="1" type="ORF">NOR_03275</name>
</gene>
<accession>A0A167FMJ9</accession>
<dbReference type="Proteomes" id="UP000243498">
    <property type="component" value="Unassembled WGS sequence"/>
</dbReference>
<keyword evidence="2" id="KW-1185">Reference proteome</keyword>
<dbReference type="EMBL" id="AZHC01000008">
    <property type="protein sequence ID" value="OAA45486.1"/>
    <property type="molecule type" value="Genomic_DNA"/>
</dbReference>
<evidence type="ECO:0000313" key="1">
    <source>
        <dbReference type="EMBL" id="OAA45486.1"/>
    </source>
</evidence>
<organism evidence="1 2">
    <name type="scientific">Metarhizium rileyi (strain RCEF 4871)</name>
    <name type="common">Nomuraea rileyi</name>
    <dbReference type="NCBI Taxonomy" id="1649241"/>
    <lineage>
        <taxon>Eukaryota</taxon>
        <taxon>Fungi</taxon>
        <taxon>Dikarya</taxon>
        <taxon>Ascomycota</taxon>
        <taxon>Pezizomycotina</taxon>
        <taxon>Sordariomycetes</taxon>
        <taxon>Hypocreomycetidae</taxon>
        <taxon>Hypocreales</taxon>
        <taxon>Clavicipitaceae</taxon>
        <taxon>Metarhizium</taxon>
    </lineage>
</organism>